<feature type="chain" id="PRO_5042950862" evidence="2">
    <location>
        <begin position="25"/>
        <end position="580"/>
    </location>
</feature>
<sequence length="580" mass="65495">MIHLEVFGVLILLIRIGFEGGTDAFIITNNEIEFNELHSSEQHENTNYKGLTQANWNVTGEDVSQSKNKDNGISVEVGNDFSLSKSKVKHFTNENWQIPSNDSVQFRKDVSERTPGRASPPVGGSSSEWIPIKKPTYVIPFRPQPAAKLASGTSLSPAPTPSSVCGFLGIFLCRSEKNKGQGNIDTVGDVHKSSISSHVPRLISQNSGLVGSLNYGGATNRSNIHKLQMPSTKSTFSLKPSELVKDSFESSWVFQKGLSKHPDNVNMLPTFNFITKGKQFFKNLLGVFRMSNAQKTETDKLNTSVIFNLDSTNDQLNGKSLPSDTKETEKFPFLRKINDIESNKIDNKKAMKILHQERAKVTFGQQPSSVKFRDLTVWKSLNNTQNHSFTFSDDIHKILGRSTAQTFGEFANESSESFDAWKSDRSEDDDNISLGTKATDVEDENRPELAGVNIYEKALNSYLREDEDVRKKRLEKAVEKYVEEYIEKHLGEEIIKNSGVPKRTVFEFKPKNGPKIKTITTTVAKITRNDKKSLPIRRYEISGFAERGRNTQLPVKWSKKSRRHPSREKMKNRTWTIHFH</sequence>
<protein>
    <submittedName>
        <fullName evidence="3">Uncharacterized protein</fullName>
    </submittedName>
</protein>
<dbReference type="AlphaFoldDB" id="A0AAN8S0E7"/>
<organism evidence="3 4">
    <name type="scientific">Polyplax serrata</name>
    <name type="common">Common mouse louse</name>
    <dbReference type="NCBI Taxonomy" id="468196"/>
    <lineage>
        <taxon>Eukaryota</taxon>
        <taxon>Metazoa</taxon>
        <taxon>Ecdysozoa</taxon>
        <taxon>Arthropoda</taxon>
        <taxon>Hexapoda</taxon>
        <taxon>Insecta</taxon>
        <taxon>Pterygota</taxon>
        <taxon>Neoptera</taxon>
        <taxon>Paraneoptera</taxon>
        <taxon>Psocodea</taxon>
        <taxon>Troctomorpha</taxon>
        <taxon>Phthiraptera</taxon>
        <taxon>Anoplura</taxon>
        <taxon>Polyplacidae</taxon>
        <taxon>Polyplax</taxon>
    </lineage>
</organism>
<proteinExistence type="predicted"/>
<dbReference type="EMBL" id="JAWJWE010000039">
    <property type="protein sequence ID" value="KAK6621300.1"/>
    <property type="molecule type" value="Genomic_DNA"/>
</dbReference>
<feature type="region of interest" description="Disordered" evidence="1">
    <location>
        <begin position="418"/>
        <end position="445"/>
    </location>
</feature>
<comment type="caution">
    <text evidence="3">The sequence shown here is derived from an EMBL/GenBank/DDBJ whole genome shotgun (WGS) entry which is preliminary data.</text>
</comment>
<keyword evidence="2" id="KW-0732">Signal</keyword>
<feature type="signal peptide" evidence="2">
    <location>
        <begin position="1"/>
        <end position="24"/>
    </location>
</feature>
<name>A0AAN8S0E7_POLSC</name>
<evidence type="ECO:0000313" key="3">
    <source>
        <dbReference type="EMBL" id="KAK6621300.1"/>
    </source>
</evidence>
<dbReference type="Proteomes" id="UP001372834">
    <property type="component" value="Unassembled WGS sequence"/>
</dbReference>
<feature type="compositionally biased region" description="Basic and acidic residues" evidence="1">
    <location>
        <begin position="105"/>
        <end position="115"/>
    </location>
</feature>
<feature type="region of interest" description="Disordered" evidence="1">
    <location>
        <begin position="558"/>
        <end position="580"/>
    </location>
</feature>
<reference evidence="3 4" key="1">
    <citation type="submission" date="2023-10" db="EMBL/GenBank/DDBJ databases">
        <title>Genomes of two closely related lineages of the louse Polyplax serrata with different host specificities.</title>
        <authorList>
            <person name="Martinu J."/>
            <person name="Tarabai H."/>
            <person name="Stefka J."/>
            <person name="Hypsa V."/>
        </authorList>
    </citation>
    <scope>NUCLEOTIDE SEQUENCE [LARGE SCALE GENOMIC DNA]</scope>
    <source>
        <strain evidence="3">HR10_N</strain>
    </source>
</reference>
<feature type="region of interest" description="Disordered" evidence="1">
    <location>
        <begin position="102"/>
        <end position="127"/>
    </location>
</feature>
<feature type="compositionally biased region" description="Basic residues" evidence="1">
    <location>
        <begin position="558"/>
        <end position="572"/>
    </location>
</feature>
<evidence type="ECO:0000256" key="1">
    <source>
        <dbReference type="SAM" id="MobiDB-lite"/>
    </source>
</evidence>
<evidence type="ECO:0000313" key="4">
    <source>
        <dbReference type="Proteomes" id="UP001372834"/>
    </source>
</evidence>
<accession>A0AAN8S0E7</accession>
<evidence type="ECO:0000256" key="2">
    <source>
        <dbReference type="SAM" id="SignalP"/>
    </source>
</evidence>
<gene>
    <name evidence="3" type="ORF">RUM43_011606</name>
</gene>